<reference evidence="2" key="1">
    <citation type="journal article" date="2020" name="mSystems">
        <title>Genome- and Community-Level Interaction Insights into Carbon Utilization and Element Cycling Functions of Hydrothermarchaeota in Hydrothermal Sediment.</title>
        <authorList>
            <person name="Zhou Z."/>
            <person name="Liu Y."/>
            <person name="Xu W."/>
            <person name="Pan J."/>
            <person name="Luo Z.H."/>
            <person name="Li M."/>
        </authorList>
    </citation>
    <scope>NUCLEOTIDE SEQUENCE [LARGE SCALE GENOMIC DNA]</scope>
    <source>
        <strain evidence="2">SpSt-125</strain>
    </source>
</reference>
<dbReference type="AlphaFoldDB" id="A0A7J2U0R1"/>
<evidence type="ECO:0000313" key="2">
    <source>
        <dbReference type="EMBL" id="HEM66256.1"/>
    </source>
</evidence>
<accession>A0A7J2U0R1</accession>
<keyword evidence="1" id="KW-0812">Transmembrane</keyword>
<organism evidence="2">
    <name type="scientific">Ignisphaera aggregans</name>
    <dbReference type="NCBI Taxonomy" id="334771"/>
    <lineage>
        <taxon>Archaea</taxon>
        <taxon>Thermoproteota</taxon>
        <taxon>Thermoprotei</taxon>
        <taxon>Desulfurococcales</taxon>
        <taxon>Desulfurococcaceae</taxon>
        <taxon>Ignisphaera</taxon>
    </lineage>
</organism>
<feature type="transmembrane region" description="Helical" evidence="1">
    <location>
        <begin position="12"/>
        <end position="35"/>
    </location>
</feature>
<sequence>MSLGKVCRAGKAHIVAILLVLVALAMLGLISALGVERFTVSTNTTTPTTITMVIFPNGSRITVSEARVATTPPSIEFRGPVISEEVLELRVAVYLSNSSARVNETLWIKVVFEGEKAFFSDYIILYVLNSRGEKVYGSGIVHPHPTPPLRFEPPKRISYILSWRAIKDPHFKVDVTPGNYTLAIEAGGIRMSIPITVTP</sequence>
<gene>
    <name evidence="2" type="ORF">ENO26_01585</name>
</gene>
<keyword evidence="1" id="KW-0472">Membrane</keyword>
<comment type="caution">
    <text evidence="2">The sequence shown here is derived from an EMBL/GenBank/DDBJ whole genome shotgun (WGS) entry which is preliminary data.</text>
</comment>
<evidence type="ECO:0000256" key="1">
    <source>
        <dbReference type="SAM" id="Phobius"/>
    </source>
</evidence>
<proteinExistence type="predicted"/>
<dbReference type="EMBL" id="DSEU01000007">
    <property type="protein sequence ID" value="HEM66256.1"/>
    <property type="molecule type" value="Genomic_DNA"/>
</dbReference>
<protein>
    <submittedName>
        <fullName evidence="2">Uncharacterized protein</fullName>
    </submittedName>
</protein>
<keyword evidence="1" id="KW-1133">Transmembrane helix</keyword>
<name>A0A7J2U0R1_9CREN</name>